<sequence length="206" mass="23455">MRYTGPRNRLARREGIDLGLKSVGSKAQSNLLRKLSIIPGQHGHSRMSKPSDYGIQLREKQKLKRIYGMTEKQMKIFFLASSKKVGNTAEHLINILEKRLDNAVFKLGFAPTRAAARQLVAHGHILINDKKTTIPSYIVSQGDEISFRRKKSIKIPYIAQILEKKDFIVSPWMIRQGPVGKVVSDPDLTHFQEDVNLQSVVEFYSR</sequence>
<comment type="function">
    <text evidence="7">With S5 and S12 plays an important role in translational accuracy.</text>
</comment>
<name>A0A1F7GD02_9BACT</name>
<dbReference type="GO" id="GO:0015935">
    <property type="term" value="C:small ribosomal subunit"/>
    <property type="evidence" value="ECO:0007669"/>
    <property type="project" value="InterPro"/>
</dbReference>
<dbReference type="InterPro" id="IPR036986">
    <property type="entry name" value="S4_RNA-bd_sf"/>
</dbReference>
<evidence type="ECO:0000256" key="3">
    <source>
        <dbReference type="ARBA" id="ARBA00022884"/>
    </source>
</evidence>
<dbReference type="NCBIfam" id="NF003717">
    <property type="entry name" value="PRK05327.1"/>
    <property type="match status" value="1"/>
</dbReference>
<comment type="similarity">
    <text evidence="1 7 8">Belongs to the universal ribosomal protein uS4 family.</text>
</comment>
<dbReference type="AlphaFoldDB" id="A0A1F7GD02"/>
<dbReference type="Proteomes" id="UP000178372">
    <property type="component" value="Unassembled WGS sequence"/>
</dbReference>
<proteinExistence type="inferred from homology"/>
<dbReference type="CDD" id="cd00165">
    <property type="entry name" value="S4"/>
    <property type="match status" value="1"/>
</dbReference>
<keyword evidence="3 7" id="KW-0694">RNA-binding</keyword>
<evidence type="ECO:0000256" key="5">
    <source>
        <dbReference type="ARBA" id="ARBA00023274"/>
    </source>
</evidence>
<protein>
    <recommendedName>
        <fullName evidence="6 7">Small ribosomal subunit protein uS4</fullName>
    </recommendedName>
</protein>
<dbReference type="Gene3D" id="3.10.290.10">
    <property type="entry name" value="RNA-binding S4 domain"/>
    <property type="match status" value="1"/>
</dbReference>
<dbReference type="GO" id="GO:0006412">
    <property type="term" value="P:translation"/>
    <property type="evidence" value="ECO:0007669"/>
    <property type="project" value="UniProtKB-UniRule"/>
</dbReference>
<dbReference type="GO" id="GO:0019843">
    <property type="term" value="F:rRNA binding"/>
    <property type="evidence" value="ECO:0007669"/>
    <property type="project" value="UniProtKB-UniRule"/>
</dbReference>
<evidence type="ECO:0000256" key="8">
    <source>
        <dbReference type="RuleBase" id="RU003699"/>
    </source>
</evidence>
<dbReference type="InterPro" id="IPR001912">
    <property type="entry name" value="Ribosomal_uS4_N"/>
</dbReference>
<keyword evidence="4 7" id="KW-0689">Ribosomal protein</keyword>
<dbReference type="Pfam" id="PF00163">
    <property type="entry name" value="Ribosomal_S4"/>
    <property type="match status" value="1"/>
</dbReference>
<comment type="subunit">
    <text evidence="7">Part of the 30S ribosomal subunit. Contacts protein S5. The interaction surface between S4 and S5 is involved in control of translational fidelity.</text>
</comment>
<dbReference type="PROSITE" id="PS50889">
    <property type="entry name" value="S4"/>
    <property type="match status" value="1"/>
</dbReference>
<dbReference type="EMBL" id="MFZF01000016">
    <property type="protein sequence ID" value="OGK16462.1"/>
    <property type="molecule type" value="Genomic_DNA"/>
</dbReference>
<dbReference type="InterPro" id="IPR002942">
    <property type="entry name" value="S4_RNA-bd"/>
</dbReference>
<dbReference type="Pfam" id="PF01479">
    <property type="entry name" value="S4"/>
    <property type="match status" value="1"/>
</dbReference>
<evidence type="ECO:0000259" key="10">
    <source>
        <dbReference type="SMART" id="SM01390"/>
    </source>
</evidence>
<dbReference type="GO" id="GO:0003735">
    <property type="term" value="F:structural constituent of ribosome"/>
    <property type="evidence" value="ECO:0007669"/>
    <property type="project" value="InterPro"/>
</dbReference>
<evidence type="ECO:0000256" key="1">
    <source>
        <dbReference type="ARBA" id="ARBA00007465"/>
    </source>
</evidence>
<dbReference type="FunFam" id="3.10.290.10:FF:000001">
    <property type="entry name" value="30S ribosomal protein S4"/>
    <property type="match status" value="1"/>
</dbReference>
<accession>A0A1F7GD02</accession>
<dbReference type="PANTHER" id="PTHR11831:SF4">
    <property type="entry name" value="SMALL RIBOSOMAL SUBUNIT PROTEIN US4M"/>
    <property type="match status" value="1"/>
</dbReference>
<gene>
    <name evidence="7" type="primary">rpsD</name>
    <name evidence="11" type="ORF">A2690_03890</name>
</gene>
<evidence type="ECO:0000256" key="2">
    <source>
        <dbReference type="ARBA" id="ARBA00022730"/>
    </source>
</evidence>
<organism evidence="11 12">
    <name type="scientific">Candidatus Roizmanbacteria bacterium RIFCSPHIGHO2_01_FULL_39_12b</name>
    <dbReference type="NCBI Taxonomy" id="1802030"/>
    <lineage>
        <taxon>Bacteria</taxon>
        <taxon>Candidatus Roizmaniibacteriota</taxon>
    </lineage>
</organism>
<evidence type="ECO:0000313" key="12">
    <source>
        <dbReference type="Proteomes" id="UP000178372"/>
    </source>
</evidence>
<comment type="function">
    <text evidence="7">One of the primary rRNA binding proteins, it binds directly to 16S rRNA where it nucleates assembly of the body of the 30S subunit.</text>
</comment>
<dbReference type="SUPFAM" id="SSF55174">
    <property type="entry name" value="Alpha-L RNA-binding motif"/>
    <property type="match status" value="1"/>
</dbReference>
<reference evidence="11 12" key="1">
    <citation type="journal article" date="2016" name="Nat. Commun.">
        <title>Thousands of microbial genomes shed light on interconnected biogeochemical processes in an aquifer system.</title>
        <authorList>
            <person name="Anantharaman K."/>
            <person name="Brown C.T."/>
            <person name="Hug L.A."/>
            <person name="Sharon I."/>
            <person name="Castelle C.J."/>
            <person name="Probst A.J."/>
            <person name="Thomas B.C."/>
            <person name="Singh A."/>
            <person name="Wilkins M.J."/>
            <person name="Karaoz U."/>
            <person name="Brodie E.L."/>
            <person name="Williams K.H."/>
            <person name="Hubbard S.S."/>
            <person name="Banfield J.F."/>
        </authorList>
    </citation>
    <scope>NUCLEOTIDE SEQUENCE [LARGE SCALE GENOMIC DNA]</scope>
</reference>
<dbReference type="SMART" id="SM01390">
    <property type="entry name" value="Ribosomal_S4"/>
    <property type="match status" value="1"/>
</dbReference>
<feature type="domain" description="Small ribosomal subunit protein uS4 N-terminal" evidence="10">
    <location>
        <begin position="2"/>
        <end position="97"/>
    </location>
</feature>
<dbReference type="InterPro" id="IPR022801">
    <property type="entry name" value="Ribosomal_uS4"/>
</dbReference>
<feature type="domain" description="RNA-binding S4" evidence="9">
    <location>
        <begin position="98"/>
        <end position="159"/>
    </location>
</feature>
<evidence type="ECO:0000313" key="11">
    <source>
        <dbReference type="EMBL" id="OGK16462.1"/>
    </source>
</evidence>
<dbReference type="InterPro" id="IPR018079">
    <property type="entry name" value="Ribosomal_uS4_CS"/>
</dbReference>
<evidence type="ECO:0000256" key="7">
    <source>
        <dbReference type="HAMAP-Rule" id="MF_01306"/>
    </source>
</evidence>
<evidence type="ECO:0000256" key="6">
    <source>
        <dbReference type="ARBA" id="ARBA00035254"/>
    </source>
</evidence>
<dbReference type="PANTHER" id="PTHR11831">
    <property type="entry name" value="30S 40S RIBOSOMAL PROTEIN"/>
    <property type="match status" value="1"/>
</dbReference>
<dbReference type="GO" id="GO:0042274">
    <property type="term" value="P:ribosomal small subunit biogenesis"/>
    <property type="evidence" value="ECO:0007669"/>
    <property type="project" value="TreeGrafter"/>
</dbReference>
<dbReference type="InterPro" id="IPR005709">
    <property type="entry name" value="Ribosomal_uS4_bac-type"/>
</dbReference>
<dbReference type="SMART" id="SM00363">
    <property type="entry name" value="S4"/>
    <property type="match status" value="1"/>
</dbReference>
<keyword evidence="5 7" id="KW-0687">Ribonucleoprotein</keyword>
<dbReference type="PROSITE" id="PS00632">
    <property type="entry name" value="RIBOSOMAL_S4"/>
    <property type="match status" value="1"/>
</dbReference>
<comment type="caution">
    <text evidence="11">The sequence shown here is derived from an EMBL/GenBank/DDBJ whole genome shotgun (WGS) entry which is preliminary data.</text>
</comment>
<evidence type="ECO:0000259" key="9">
    <source>
        <dbReference type="SMART" id="SM00363"/>
    </source>
</evidence>
<dbReference type="NCBIfam" id="TIGR01017">
    <property type="entry name" value="rpsD_bact"/>
    <property type="match status" value="1"/>
</dbReference>
<dbReference type="HAMAP" id="MF_01306_B">
    <property type="entry name" value="Ribosomal_uS4_B"/>
    <property type="match status" value="1"/>
</dbReference>
<keyword evidence="2 7" id="KW-0699">rRNA-binding</keyword>
<dbReference type="Gene3D" id="1.10.1050.10">
    <property type="entry name" value="Ribosomal Protein S4 Delta 41, Chain A, domain 1"/>
    <property type="match status" value="1"/>
</dbReference>
<evidence type="ECO:0000256" key="4">
    <source>
        <dbReference type="ARBA" id="ARBA00022980"/>
    </source>
</evidence>